<accession>A0ACC2U439</accession>
<organism evidence="1 2">
    <name type="scientific">Entomophthora muscae</name>
    <dbReference type="NCBI Taxonomy" id="34485"/>
    <lineage>
        <taxon>Eukaryota</taxon>
        <taxon>Fungi</taxon>
        <taxon>Fungi incertae sedis</taxon>
        <taxon>Zoopagomycota</taxon>
        <taxon>Entomophthoromycotina</taxon>
        <taxon>Entomophthoromycetes</taxon>
        <taxon>Entomophthorales</taxon>
        <taxon>Entomophthoraceae</taxon>
        <taxon>Entomophthora</taxon>
    </lineage>
</organism>
<keyword evidence="2" id="KW-1185">Reference proteome</keyword>
<protein>
    <submittedName>
        <fullName evidence="1">Uncharacterized protein</fullName>
    </submittedName>
</protein>
<name>A0ACC2U439_9FUNG</name>
<dbReference type="Proteomes" id="UP001165960">
    <property type="component" value="Unassembled WGS sequence"/>
</dbReference>
<dbReference type="EMBL" id="QTSX02001472">
    <property type="protein sequence ID" value="KAJ9081509.1"/>
    <property type="molecule type" value="Genomic_DNA"/>
</dbReference>
<reference evidence="1" key="1">
    <citation type="submission" date="2022-04" db="EMBL/GenBank/DDBJ databases">
        <title>Genome of the entomopathogenic fungus Entomophthora muscae.</title>
        <authorList>
            <person name="Elya C."/>
            <person name="Lovett B.R."/>
            <person name="Lee E."/>
            <person name="Macias A.M."/>
            <person name="Hajek A.E."/>
            <person name="De Bivort B.L."/>
            <person name="Kasson M.T."/>
            <person name="De Fine Licht H.H."/>
            <person name="Stajich J.E."/>
        </authorList>
    </citation>
    <scope>NUCLEOTIDE SEQUENCE</scope>
    <source>
        <strain evidence="1">Berkeley</strain>
    </source>
</reference>
<evidence type="ECO:0000313" key="1">
    <source>
        <dbReference type="EMBL" id="KAJ9081509.1"/>
    </source>
</evidence>
<proteinExistence type="predicted"/>
<gene>
    <name evidence="1" type="ORF">DSO57_1013854</name>
</gene>
<sequence length="292" mass="32236">MAQKSVSIPEFLSMAVLSLSLLANMAVIAAAIVQLRLKHSLGLQIVLVVATFDLFGPMLGTVQECFSHSAGYNVLTDHTICQVFGAFHSVIPSVSATLVALLALERSLRIYGRPLRPSTYFYIGQAVFITSSLLAFLTAYTGGYSMTASRIVCSMSPRNSALSAFHYYFFMMMLVVNAIIISCSYASIIRLRFNTALQLCSSGSLPPRSSNAFVLRAAIVILSYLCLILPCFSLMVREAISGQELPYLESCFLAILLISLSLMNPFLLLLFHTSISKTLSWFLWRQFQPPRH</sequence>
<evidence type="ECO:0000313" key="2">
    <source>
        <dbReference type="Proteomes" id="UP001165960"/>
    </source>
</evidence>
<comment type="caution">
    <text evidence="1">The sequence shown here is derived from an EMBL/GenBank/DDBJ whole genome shotgun (WGS) entry which is preliminary data.</text>
</comment>